<reference evidence="2 3" key="1">
    <citation type="journal article" date="2019" name="Genome Biol. Evol.">
        <title>The Rhododendron genome and chromosomal organization provide insight into shared whole-genome duplications across the heath family (Ericaceae).</title>
        <authorList>
            <person name="Soza V.L."/>
            <person name="Lindsley D."/>
            <person name="Waalkes A."/>
            <person name="Ramage E."/>
            <person name="Patwardhan R.P."/>
            <person name="Burton J.N."/>
            <person name="Adey A."/>
            <person name="Kumar A."/>
            <person name="Qiu R."/>
            <person name="Shendure J."/>
            <person name="Hall B."/>
        </authorList>
    </citation>
    <scope>NUCLEOTIDE SEQUENCE [LARGE SCALE GENOMIC DNA]</scope>
    <source>
        <strain evidence="2">RSF 1966-606</strain>
    </source>
</reference>
<keyword evidence="3" id="KW-1185">Reference proteome</keyword>
<dbReference type="EMBL" id="QEFC01002340">
    <property type="protein sequence ID" value="KAE9452821.1"/>
    <property type="molecule type" value="Genomic_DNA"/>
</dbReference>
<evidence type="ECO:0000313" key="2">
    <source>
        <dbReference type="EMBL" id="KAE9452821.1"/>
    </source>
</evidence>
<protein>
    <submittedName>
        <fullName evidence="2">Uncharacterized protein</fullName>
    </submittedName>
</protein>
<dbReference type="Proteomes" id="UP000428333">
    <property type="component" value="Linkage Group LG09"/>
</dbReference>
<dbReference type="AlphaFoldDB" id="A0A6A4LAB4"/>
<evidence type="ECO:0000313" key="3">
    <source>
        <dbReference type="Proteomes" id="UP000428333"/>
    </source>
</evidence>
<proteinExistence type="predicted"/>
<sequence>SRALDPKEKELIANPHVDLTDPETEAAIRRQFSPSYTMPDGRVLLLNDSVKEEPNLAVTLLKGLALPRDYDQVPPDLIPGLGEMCSHLVQAGQAALKAYDKATKVQAERERYRFDRDSYKTKWRISEQQVKDSEVEVEKLKAQLAEAKTATSNADAEVKKLKEEEKEKLKAADAKGYEAGINRAALEYTQTAHKMVNEALEARLPDFYKLGYAAGADAMAGVMVIRAEPGFLKQLPEPIVPDLELPYTEEECAPLPPEEDEDKEMADASEVEKPADANFPEALATLRKGASEGEIKSLENNLKVKLPLPTRLLYRFCDGQDMKRDEVTGRILGSPLGLIGGYSFNDHLVNVYLLPLHLVMRKTLVIRKTQSTVLQRGFGRNSIFVASSSYRQKTFFFNCENGQLYVCTRNWLAIDGGAIPCVPKELIRLVPDYGGSQQQDAMLLWLEEHGTACTVALLDYTRKEKSEASICSLRKLPTVPLHNKWC</sequence>
<feature type="coiled-coil region" evidence="1">
    <location>
        <begin position="130"/>
        <end position="167"/>
    </location>
</feature>
<comment type="caution">
    <text evidence="2">The sequence shown here is derived from an EMBL/GenBank/DDBJ whole genome shotgun (WGS) entry which is preliminary data.</text>
</comment>
<gene>
    <name evidence="2" type="ORF">C3L33_15271</name>
</gene>
<name>A0A6A4LAB4_9ERIC</name>
<organism evidence="2 3">
    <name type="scientific">Rhododendron williamsianum</name>
    <dbReference type="NCBI Taxonomy" id="262921"/>
    <lineage>
        <taxon>Eukaryota</taxon>
        <taxon>Viridiplantae</taxon>
        <taxon>Streptophyta</taxon>
        <taxon>Embryophyta</taxon>
        <taxon>Tracheophyta</taxon>
        <taxon>Spermatophyta</taxon>
        <taxon>Magnoliopsida</taxon>
        <taxon>eudicotyledons</taxon>
        <taxon>Gunneridae</taxon>
        <taxon>Pentapetalae</taxon>
        <taxon>asterids</taxon>
        <taxon>Ericales</taxon>
        <taxon>Ericaceae</taxon>
        <taxon>Ericoideae</taxon>
        <taxon>Rhodoreae</taxon>
        <taxon>Rhododendron</taxon>
    </lineage>
</organism>
<accession>A0A6A4LAB4</accession>
<keyword evidence="1" id="KW-0175">Coiled coil</keyword>
<dbReference type="OrthoDB" id="1797201at2759"/>
<feature type="non-terminal residue" evidence="2">
    <location>
        <position position="1"/>
    </location>
</feature>
<dbReference type="PANTHER" id="PTHR47463">
    <property type="entry name" value="F-BOX PROTEIN SKIP16"/>
    <property type="match status" value="1"/>
</dbReference>
<dbReference type="PANTHER" id="PTHR47463:SF2">
    <property type="entry name" value="F-BOX PROTEIN SKIP16"/>
    <property type="match status" value="1"/>
</dbReference>
<evidence type="ECO:0000256" key="1">
    <source>
        <dbReference type="SAM" id="Coils"/>
    </source>
</evidence>